<dbReference type="eggNOG" id="COG0695">
    <property type="taxonomic scope" value="Bacteria"/>
</dbReference>
<dbReference type="Proteomes" id="UP000020492">
    <property type="component" value="Unassembled WGS sequence"/>
</dbReference>
<dbReference type="PANTHER" id="PTHR33558:SF1">
    <property type="entry name" value="GLUTAREDOXIN-LIKE PROTEIN C5ORF63 HOMOLOG"/>
    <property type="match status" value="1"/>
</dbReference>
<dbReference type="InterPro" id="IPR008554">
    <property type="entry name" value="Glutaredoxin-like"/>
</dbReference>
<dbReference type="Pfam" id="PF05768">
    <property type="entry name" value="Glrx-like"/>
    <property type="match status" value="1"/>
</dbReference>
<reference evidence="1 2" key="1">
    <citation type="submission" date="2014-03" db="EMBL/GenBank/DDBJ databases">
        <title>Draft genome sequence of Deinococcus phoenicis 1P10ME.</title>
        <authorList>
            <person name="Stepanov V.G."/>
            <person name="Vaishampayan P."/>
            <person name="Venkateswaran K."/>
            <person name="Fox G.E."/>
        </authorList>
    </citation>
    <scope>NUCLEOTIDE SEQUENCE [LARGE SCALE GENOMIC DNA]</scope>
    <source>
        <strain evidence="1 2">1P10ME</strain>
    </source>
</reference>
<dbReference type="PANTHER" id="PTHR33558">
    <property type="entry name" value="GLUTAREDOXIN-LIKE PROTEIN C5ORF63 HOMOLOG"/>
    <property type="match status" value="1"/>
</dbReference>
<name>A0A016QQV4_9DEIO</name>
<dbReference type="EMBL" id="JHAC01000021">
    <property type="protein sequence ID" value="EYB68510.1"/>
    <property type="molecule type" value="Genomic_DNA"/>
</dbReference>
<dbReference type="PATRIC" id="fig|1476583.3.peg.1347"/>
<dbReference type="RefSeq" id="WP_034355800.1">
    <property type="nucleotide sequence ID" value="NZ_JHAC01000021.1"/>
</dbReference>
<evidence type="ECO:0000313" key="1">
    <source>
        <dbReference type="EMBL" id="EYB68510.1"/>
    </source>
</evidence>
<accession>A0A016QQV4</accession>
<dbReference type="AlphaFoldDB" id="A0A016QQV4"/>
<dbReference type="InterPro" id="IPR036249">
    <property type="entry name" value="Thioredoxin-like_sf"/>
</dbReference>
<protein>
    <submittedName>
        <fullName evidence="1">Glutaredoxin</fullName>
    </submittedName>
</protein>
<dbReference type="InterPro" id="IPR052565">
    <property type="entry name" value="Glutaredoxin-like_YDR286C"/>
</dbReference>
<dbReference type="STRING" id="1476583.DEIPH_ctg021orf0019"/>
<evidence type="ECO:0000313" key="2">
    <source>
        <dbReference type="Proteomes" id="UP000020492"/>
    </source>
</evidence>
<dbReference type="SUPFAM" id="SSF52833">
    <property type="entry name" value="Thioredoxin-like"/>
    <property type="match status" value="1"/>
</dbReference>
<proteinExistence type="predicted"/>
<comment type="caution">
    <text evidence="1">The sequence shown here is derived from an EMBL/GenBank/DDBJ whole genome shotgun (WGS) entry which is preliminary data.</text>
</comment>
<organism evidence="1 2">
    <name type="scientific">Deinococcus phoenicis</name>
    <dbReference type="NCBI Taxonomy" id="1476583"/>
    <lineage>
        <taxon>Bacteria</taxon>
        <taxon>Thermotogati</taxon>
        <taxon>Deinococcota</taxon>
        <taxon>Deinococci</taxon>
        <taxon>Deinococcales</taxon>
        <taxon>Deinococcaceae</taxon>
        <taxon>Deinococcus</taxon>
    </lineage>
</organism>
<sequence>MSRLPTLTLYTRLGCHLCEQAESGLRALDYRYEAVNIDLDPVLKARYGHDVPVLALGDRVLLKGVLGRGRLSALKLQLLREVQANGTP</sequence>
<gene>
    <name evidence="1" type="ORF">DEIPH_ctg021orf0019</name>
</gene>
<dbReference type="OrthoDB" id="32865at2"/>
<dbReference type="Gene3D" id="3.40.30.10">
    <property type="entry name" value="Glutaredoxin"/>
    <property type="match status" value="1"/>
</dbReference>
<keyword evidence="2" id="KW-1185">Reference proteome</keyword>